<evidence type="ECO:0000313" key="3">
    <source>
        <dbReference type="Proteomes" id="UP001236507"/>
    </source>
</evidence>
<keyword evidence="1" id="KW-0472">Membrane</keyword>
<dbReference type="RefSeq" id="WP_283346582.1">
    <property type="nucleotide sequence ID" value="NZ_JASHIF010000027.1"/>
</dbReference>
<dbReference type="Proteomes" id="UP001236507">
    <property type="component" value="Unassembled WGS sequence"/>
</dbReference>
<comment type="caution">
    <text evidence="2">The sequence shown here is derived from an EMBL/GenBank/DDBJ whole genome shotgun (WGS) entry which is preliminary data.</text>
</comment>
<keyword evidence="1" id="KW-1133">Transmembrane helix</keyword>
<organism evidence="2 3">
    <name type="scientific">Flectobacillus roseus</name>
    <dbReference type="NCBI Taxonomy" id="502259"/>
    <lineage>
        <taxon>Bacteria</taxon>
        <taxon>Pseudomonadati</taxon>
        <taxon>Bacteroidota</taxon>
        <taxon>Cytophagia</taxon>
        <taxon>Cytophagales</taxon>
        <taxon>Flectobacillaceae</taxon>
        <taxon>Flectobacillus</taxon>
    </lineage>
</organism>
<feature type="transmembrane region" description="Helical" evidence="1">
    <location>
        <begin position="125"/>
        <end position="143"/>
    </location>
</feature>
<feature type="transmembrane region" description="Helical" evidence="1">
    <location>
        <begin position="101"/>
        <end position="118"/>
    </location>
</feature>
<gene>
    <name evidence="2" type="ORF">QM524_24030</name>
</gene>
<evidence type="ECO:0000256" key="1">
    <source>
        <dbReference type="SAM" id="Phobius"/>
    </source>
</evidence>
<feature type="transmembrane region" description="Helical" evidence="1">
    <location>
        <begin position="149"/>
        <end position="168"/>
    </location>
</feature>
<dbReference type="EMBL" id="JASHIF010000027">
    <property type="protein sequence ID" value="MDI9862314.1"/>
    <property type="molecule type" value="Genomic_DNA"/>
</dbReference>
<feature type="transmembrane region" description="Helical" evidence="1">
    <location>
        <begin position="38"/>
        <end position="59"/>
    </location>
</feature>
<keyword evidence="1" id="KW-0812">Transmembrane</keyword>
<evidence type="ECO:0000313" key="2">
    <source>
        <dbReference type="EMBL" id="MDI9862314.1"/>
    </source>
</evidence>
<protein>
    <submittedName>
        <fullName evidence="2">Uncharacterized protein</fullName>
    </submittedName>
</protein>
<accession>A0ABT6YFV6</accession>
<name>A0ABT6YFV6_9BACT</name>
<reference evidence="2 3" key="1">
    <citation type="submission" date="2023-05" db="EMBL/GenBank/DDBJ databases">
        <title>Novel species of genus Flectobacillus isolated from stream in China.</title>
        <authorList>
            <person name="Lu H."/>
        </authorList>
    </citation>
    <scope>NUCLEOTIDE SEQUENCE [LARGE SCALE GENOMIC DNA]</scope>
    <source>
        <strain evidence="2 3">KCTC 42575</strain>
    </source>
</reference>
<proteinExistence type="predicted"/>
<feature type="transmembrane region" description="Helical" evidence="1">
    <location>
        <begin position="12"/>
        <end position="32"/>
    </location>
</feature>
<sequence length="176" mass="20017">MKTTEHCKDNKPIVNSLLTGLFYLIFGWSLDFGDNTKVLFMILMLFLQGLTFPLTTCYYKTEKKLYSDVQKVTHLAISDTIYYGSVWLFSGEVHVKNMSVLAGFLGSLLFLIVTKYLLKKNISLIQILLTSIGSGLVFFQYDISGHNGLLLGTSVFLWTIVNGLTLNIEYRKAQYR</sequence>
<keyword evidence="3" id="KW-1185">Reference proteome</keyword>
<feature type="transmembrane region" description="Helical" evidence="1">
    <location>
        <begin position="71"/>
        <end position="89"/>
    </location>
</feature>